<gene>
    <name evidence="2" type="ORF">FLK62_05000</name>
    <name evidence="3" type="ORF">J1G54_07765</name>
    <name evidence="4" type="ORF">QBL01_04690</name>
</gene>
<evidence type="ECO:0000259" key="1">
    <source>
        <dbReference type="Pfam" id="PF01755"/>
    </source>
</evidence>
<protein>
    <submittedName>
        <fullName evidence="2">Glycosyltransferase family 25 protein</fullName>
    </submittedName>
</protein>
<dbReference type="Pfam" id="PF01755">
    <property type="entry name" value="Glyco_transf_25"/>
    <property type="match status" value="1"/>
</dbReference>
<keyword evidence="2" id="KW-0808">Transferase</keyword>
<evidence type="ECO:0000313" key="4">
    <source>
        <dbReference type="EMBL" id="WGE10879.1"/>
    </source>
</evidence>
<dbReference type="EMBL" id="CP041334">
    <property type="protein sequence ID" value="QKY72673.1"/>
    <property type="molecule type" value="Genomic_DNA"/>
</dbReference>
<dbReference type="InterPro" id="IPR002654">
    <property type="entry name" value="Glyco_trans_25"/>
</dbReference>
<evidence type="ECO:0000313" key="2">
    <source>
        <dbReference type="EMBL" id="QKY72673.1"/>
    </source>
</evidence>
<dbReference type="Proteomes" id="UP000509790">
    <property type="component" value="Chromosome"/>
</dbReference>
<name>A0A6I4R5F1_GLAPU</name>
<evidence type="ECO:0000313" key="5">
    <source>
        <dbReference type="Proteomes" id="UP000509790"/>
    </source>
</evidence>
<reference evidence="2 5" key="1">
    <citation type="submission" date="2019-06" db="EMBL/GenBank/DDBJ databases">
        <title>Complete genome sequence of Haemophilus parasuis HPS412.</title>
        <authorList>
            <person name="Yang S."/>
            <person name="Huang C."/>
        </authorList>
    </citation>
    <scope>NUCLEOTIDE SEQUENCE [LARGE SCALE GENOMIC DNA]</scope>
    <source>
        <strain evidence="2 5">HPS412</strain>
    </source>
</reference>
<dbReference type="AlphaFoldDB" id="A0A6I4R5F1"/>
<feature type="domain" description="Glycosyl transferase family 25" evidence="1">
    <location>
        <begin position="1"/>
        <end position="185"/>
    </location>
</feature>
<dbReference type="GO" id="GO:0016740">
    <property type="term" value="F:transferase activity"/>
    <property type="evidence" value="ECO:0007669"/>
    <property type="project" value="UniProtKB-KW"/>
</dbReference>
<dbReference type="CDD" id="cd06532">
    <property type="entry name" value="Glyco_transf_25"/>
    <property type="match status" value="1"/>
</dbReference>
<dbReference type="EMBL" id="CP121769">
    <property type="protein sequence ID" value="WGE10879.1"/>
    <property type="molecule type" value="Genomic_DNA"/>
</dbReference>
<dbReference type="EMBL" id="CP071491">
    <property type="protein sequence ID" value="QSX16278.1"/>
    <property type="molecule type" value="Genomic_DNA"/>
</dbReference>
<accession>A0A6I4R5F1</accession>
<proteinExistence type="predicted"/>
<dbReference type="Proteomes" id="UP000662736">
    <property type="component" value="Chromosome"/>
</dbReference>
<reference evidence="3" key="2">
    <citation type="submission" date="2021-03" db="EMBL/GenBank/DDBJ databases">
        <title>Characterization of a novel Integrative Conjugative Element in Glaesserella parasuis.</title>
        <authorList>
            <person name="Hu G."/>
            <person name="Sun H."/>
        </authorList>
    </citation>
    <scope>NUCLEOTIDE SEQUENCE</scope>
    <source>
        <strain evidence="3">GHP1807</strain>
    </source>
</reference>
<sequence length="278" mass="32496">MVTNYIISLISADIRRSHINKEFSSKNIKFEFFDAFQPLGKENIIENILPQLNKNTVLTVGEKGCLISHLLLWQKCIDEDMPYISIFEDDVILSEDAEYFLNDYSWISGSMIKQDNFIVRFETFLMPVISEKAQNIAPINGRNICILKSKHYGTAGYIISKNAINYLLRLIKSLEAEDIKPIDQIIFNQLLSDQNLFIYQLSPAICIQELQLNKEESSLYSQIEEDRAKRFITKPKEKMSILGKILKELDRYKNRDKRKKQRIEEIELENQKSIIPFE</sequence>
<dbReference type="Proteomes" id="UP001222296">
    <property type="component" value="Chromosome"/>
</dbReference>
<dbReference type="KEGG" id="hpak:JT17_10815"/>
<evidence type="ECO:0000313" key="3">
    <source>
        <dbReference type="EMBL" id="QSX16278.1"/>
    </source>
</evidence>
<organism evidence="2 5">
    <name type="scientific">Glaesserella parasuis</name>
    <name type="common">Haemophilus parasuis</name>
    <dbReference type="NCBI Taxonomy" id="738"/>
    <lineage>
        <taxon>Bacteria</taxon>
        <taxon>Pseudomonadati</taxon>
        <taxon>Pseudomonadota</taxon>
        <taxon>Gammaproteobacteria</taxon>
        <taxon>Pasteurellales</taxon>
        <taxon>Pasteurellaceae</taxon>
        <taxon>Glaesserella</taxon>
    </lineage>
</organism>
<reference evidence="4" key="3">
    <citation type="submission" date="2023-04" db="EMBL/GenBank/DDBJ databases">
        <title>Molecular characterization of the Integrative and Conjugative elements harboring multidrug-resistance gene from Glaesserella (Haemophilus) parasuis.</title>
        <authorList>
            <person name="Che Y."/>
            <person name="Zhou L."/>
        </authorList>
    </citation>
    <scope>NUCLEOTIDE SEQUENCE</scope>
    <source>
        <strain evidence="4">Z44</strain>
    </source>
</reference>
<dbReference type="RefSeq" id="WP_021109786.1">
    <property type="nucleotide sequence ID" value="NZ_CP009237.1"/>
</dbReference>